<feature type="region of interest" description="Disordered" evidence="1">
    <location>
        <begin position="31"/>
        <end position="118"/>
    </location>
</feature>
<dbReference type="Proteomes" id="UP000008637">
    <property type="component" value="Chromosome"/>
</dbReference>
<name>E8ZJA6_MYCHL</name>
<feature type="compositionally biased region" description="Polar residues" evidence="1">
    <location>
        <begin position="84"/>
        <end position="102"/>
    </location>
</feature>
<feature type="compositionally biased region" description="Low complexity" evidence="1">
    <location>
        <begin position="64"/>
        <end position="83"/>
    </location>
</feature>
<keyword evidence="4" id="KW-1185">Reference proteome</keyword>
<dbReference type="AlphaFoldDB" id="E8ZJA6"/>
<sequence length="140" mass="15232">MSIFSIKPVKVLLSVALGVGVATAVASLVPTSDNSDEKELTSKVLTSGEPAVNNYQESGKVETQESTSSNQSAQQNNSSESQAVVASTQGSQTSNLKGKNTSPKPANPKKKTVKKRPKGFWLKWWMKFTSNESRRWGWSR</sequence>
<gene>
    <name evidence="3" type="ORF">HF1_12190</name>
</gene>
<dbReference type="HOGENOM" id="CLU_1914747_0_0_14"/>
<feature type="chain" id="PRO_5003235749" evidence="2">
    <location>
        <begin position="27"/>
        <end position="140"/>
    </location>
</feature>
<feature type="signal peptide" evidence="2">
    <location>
        <begin position="1"/>
        <end position="26"/>
    </location>
</feature>
<reference evidence="3 4" key="1">
    <citation type="journal article" date="2011" name="J. Bacteriol.">
        <title>Complete genome sequence of Mycoplasma haemofelis, a hemotropic mycoplasma.</title>
        <authorList>
            <person name="Barker E.N."/>
            <person name="Helps C.R."/>
            <person name="Peters I.R."/>
            <person name="Darby A.C."/>
            <person name="Radford A.D."/>
            <person name="Tasker S."/>
        </authorList>
    </citation>
    <scope>NUCLEOTIDE SEQUENCE [LARGE SCALE GENOMIC DNA]</scope>
    <source>
        <strain evidence="3 4">Langford 1</strain>
    </source>
</reference>
<evidence type="ECO:0000256" key="2">
    <source>
        <dbReference type="SAM" id="SignalP"/>
    </source>
</evidence>
<organism evidence="3 4">
    <name type="scientific">Mycoplasma haemofelis (strain Langford 1)</name>
    <name type="common">Haemobartonella felis</name>
    <dbReference type="NCBI Taxonomy" id="941640"/>
    <lineage>
        <taxon>Bacteria</taxon>
        <taxon>Bacillati</taxon>
        <taxon>Mycoplasmatota</taxon>
        <taxon>Mollicutes</taxon>
        <taxon>Mycoplasmataceae</taxon>
        <taxon>Mycoplasma</taxon>
    </lineage>
</organism>
<protein>
    <submittedName>
        <fullName evidence="3">Uncharacterized protein</fullName>
    </submittedName>
</protein>
<evidence type="ECO:0000313" key="4">
    <source>
        <dbReference type="Proteomes" id="UP000008637"/>
    </source>
</evidence>
<dbReference type="EMBL" id="FR773153">
    <property type="protein sequence ID" value="CBY93227.1"/>
    <property type="molecule type" value="Genomic_DNA"/>
</dbReference>
<evidence type="ECO:0000256" key="1">
    <source>
        <dbReference type="SAM" id="MobiDB-lite"/>
    </source>
</evidence>
<feature type="compositionally biased region" description="Basic residues" evidence="1">
    <location>
        <begin position="107"/>
        <end position="118"/>
    </location>
</feature>
<evidence type="ECO:0000313" key="3">
    <source>
        <dbReference type="EMBL" id="CBY93227.1"/>
    </source>
</evidence>
<proteinExistence type="predicted"/>
<dbReference type="KEGG" id="mha:HF1_12190"/>
<keyword evidence="2" id="KW-0732">Signal</keyword>
<accession>E8ZJA6</accession>